<dbReference type="EMBL" id="PEZY01000012">
    <property type="protein sequence ID" value="PIS05869.1"/>
    <property type="molecule type" value="Genomic_DNA"/>
</dbReference>
<dbReference type="Proteomes" id="UP000229056">
    <property type="component" value="Unassembled WGS sequence"/>
</dbReference>
<dbReference type="Pfam" id="PF04402">
    <property type="entry name" value="SIMPL"/>
    <property type="match status" value="1"/>
</dbReference>
<dbReference type="Gene3D" id="3.30.70.2970">
    <property type="entry name" value="Protein of unknown function (DUF541), domain 2"/>
    <property type="match status" value="1"/>
</dbReference>
<reference evidence="3" key="1">
    <citation type="submission" date="2017-09" db="EMBL/GenBank/DDBJ databases">
        <title>Depth-based differentiation of microbial function through sediment-hosted aquifers and enrichment of novel symbionts in the deep terrestrial subsurface.</title>
        <authorList>
            <person name="Probst A.J."/>
            <person name="Ladd B."/>
            <person name="Jarett J.K."/>
            <person name="Geller-Mcgrath D.E."/>
            <person name="Sieber C.M.K."/>
            <person name="Emerson J.B."/>
            <person name="Anantharaman K."/>
            <person name="Thomas B.C."/>
            <person name="Malmstrom R."/>
            <person name="Stieglmeier M."/>
            <person name="Klingl A."/>
            <person name="Woyke T."/>
            <person name="Ryan C.M."/>
            <person name="Banfield J.F."/>
        </authorList>
    </citation>
    <scope>NUCLEOTIDE SEQUENCE [LARGE SCALE GENOMIC DNA]</scope>
</reference>
<proteinExistence type="predicted"/>
<dbReference type="InterPro" id="IPR007497">
    <property type="entry name" value="SIMPL/DUF541"/>
</dbReference>
<dbReference type="AlphaFoldDB" id="A0A2H0W3D0"/>
<name>A0A2H0W3D0_9BACT</name>
<evidence type="ECO:0000313" key="3">
    <source>
        <dbReference type="Proteomes" id="UP000229056"/>
    </source>
</evidence>
<dbReference type="PANTHER" id="PTHR34387">
    <property type="entry name" value="SLR1258 PROTEIN"/>
    <property type="match status" value="1"/>
</dbReference>
<sequence length="265" mass="28957">MEGQMMDKKHYMPKKIMIIFLSVVLVLLGIYLISLTRNSLKSYSYIGKSPEFKNIITVDGSGKVTAKSDVAIINAGVVTEKLTVEQAQKENTDKMNAIVKALKDEFKIADSDIKTNQYGINPRYDWSDGTQRIIGYTVNQSVEIKVRDFSKIGDILARSAELGTNSLNGPNFTIDDPEEFKAQAREKAIAQAKEKAKVLSDQVGIKLGSIVNFSENFNGSSGPILYANDMAYGLGGGGEKSLPVPTIEVGSEEVAVSVSISYEIR</sequence>
<gene>
    <name evidence="2" type="ORF">COT80_03825</name>
</gene>
<dbReference type="Gene3D" id="3.30.110.170">
    <property type="entry name" value="Protein of unknown function (DUF541), domain 1"/>
    <property type="match status" value="1"/>
</dbReference>
<dbReference type="GO" id="GO:0006974">
    <property type="term" value="P:DNA damage response"/>
    <property type="evidence" value="ECO:0007669"/>
    <property type="project" value="TreeGrafter"/>
</dbReference>
<keyword evidence="1" id="KW-0472">Membrane</keyword>
<dbReference type="PANTHER" id="PTHR34387:SF1">
    <property type="entry name" value="PERIPLASMIC IMMUNOGENIC PROTEIN"/>
    <property type="match status" value="1"/>
</dbReference>
<feature type="transmembrane region" description="Helical" evidence="1">
    <location>
        <begin position="16"/>
        <end position="34"/>
    </location>
</feature>
<comment type="caution">
    <text evidence="2">The sequence shown here is derived from an EMBL/GenBank/DDBJ whole genome shotgun (WGS) entry which is preliminary data.</text>
</comment>
<accession>A0A2H0W3D0</accession>
<evidence type="ECO:0000313" key="2">
    <source>
        <dbReference type="EMBL" id="PIS05869.1"/>
    </source>
</evidence>
<evidence type="ECO:0000256" key="1">
    <source>
        <dbReference type="SAM" id="Phobius"/>
    </source>
</evidence>
<keyword evidence="1" id="KW-1133">Transmembrane helix</keyword>
<keyword evidence="1" id="KW-0812">Transmembrane</keyword>
<organism evidence="2 3">
    <name type="scientific">Candidatus Buchananbacteria bacterium CG10_big_fil_rev_8_21_14_0_10_33_19</name>
    <dbReference type="NCBI Taxonomy" id="1974525"/>
    <lineage>
        <taxon>Bacteria</taxon>
        <taxon>Candidatus Buchananiibacteriota</taxon>
    </lineage>
</organism>
<dbReference type="InterPro" id="IPR052022">
    <property type="entry name" value="26kDa_periplasmic_antigen"/>
</dbReference>
<evidence type="ECO:0008006" key="4">
    <source>
        <dbReference type="Google" id="ProtNLM"/>
    </source>
</evidence>
<protein>
    <recommendedName>
        <fullName evidence="4">SIMPL domain-containing protein</fullName>
    </recommendedName>
</protein>